<feature type="transmembrane region" description="Helical" evidence="8">
    <location>
        <begin position="201"/>
        <end position="221"/>
    </location>
</feature>
<dbReference type="PROSITE" id="PS50939">
    <property type="entry name" value="CYTOCHROME_B561"/>
    <property type="match status" value="1"/>
</dbReference>
<evidence type="ECO:0000256" key="5">
    <source>
        <dbReference type="ARBA" id="ARBA00022989"/>
    </source>
</evidence>
<evidence type="ECO:0000256" key="3">
    <source>
        <dbReference type="ARBA" id="ARBA00022692"/>
    </source>
</evidence>
<dbReference type="Gene3D" id="1.20.120.1770">
    <property type="match status" value="1"/>
</dbReference>
<evidence type="ECO:0000256" key="4">
    <source>
        <dbReference type="ARBA" id="ARBA00022982"/>
    </source>
</evidence>
<feature type="compositionally biased region" description="Basic and acidic residues" evidence="7">
    <location>
        <begin position="243"/>
        <end position="255"/>
    </location>
</feature>
<feature type="transmembrane region" description="Helical" evidence="8">
    <location>
        <begin position="95"/>
        <end position="116"/>
    </location>
</feature>
<reference evidence="11 12" key="1">
    <citation type="submission" date="2019-10" db="EMBL/GenBank/DDBJ databases">
        <authorList>
            <person name="Palmer J.M."/>
        </authorList>
    </citation>
    <scope>NUCLEOTIDE SEQUENCE [LARGE SCALE GENOMIC DNA]</scope>
    <source>
        <strain evidence="11 12">TWF694</strain>
    </source>
</reference>
<sequence>MKHHFLALVALALAVAPELVFANATDGPLEDRELLKRDVDSYKIFNRKRNAHACIMSIVFLVLYPLGAISVHLPIDRIPLLRNSYLKHKIMAIHAPIQILGLVMMIGGLALGIRIAHDLGFFNRSVPAHMIIGLIVTLTIIIFQPVMGILQHRYFKRTGGKSVFAYIHRWIGRFAILLGMINNGLGFQLAENDIEIPTKSYVRNFTILGVLVTVWLGLVIYDEFFQKPQSSRKLADKTTSSAVKKDSEESRRMDA</sequence>
<comment type="subcellular location">
    <subcellularLocation>
        <location evidence="1">Membrane</location>
    </subcellularLocation>
</comment>
<evidence type="ECO:0000256" key="8">
    <source>
        <dbReference type="SAM" id="Phobius"/>
    </source>
</evidence>
<keyword evidence="3 8" id="KW-0812">Transmembrane</keyword>
<organism evidence="11 12">
    <name type="scientific">Orbilia ellipsospora</name>
    <dbReference type="NCBI Taxonomy" id="2528407"/>
    <lineage>
        <taxon>Eukaryota</taxon>
        <taxon>Fungi</taxon>
        <taxon>Dikarya</taxon>
        <taxon>Ascomycota</taxon>
        <taxon>Pezizomycotina</taxon>
        <taxon>Orbiliomycetes</taxon>
        <taxon>Orbiliales</taxon>
        <taxon>Orbiliaceae</taxon>
        <taxon>Orbilia</taxon>
    </lineage>
</organism>
<evidence type="ECO:0000256" key="7">
    <source>
        <dbReference type="SAM" id="MobiDB-lite"/>
    </source>
</evidence>
<feature type="domain" description="Cytochrome b561" evidence="10">
    <location>
        <begin position="5"/>
        <end position="224"/>
    </location>
</feature>
<feature type="region of interest" description="Disordered" evidence="7">
    <location>
        <begin position="229"/>
        <end position="255"/>
    </location>
</feature>
<keyword evidence="12" id="KW-1185">Reference proteome</keyword>
<dbReference type="Proteomes" id="UP001365542">
    <property type="component" value="Unassembled WGS sequence"/>
</dbReference>
<proteinExistence type="predicted"/>
<keyword evidence="5 8" id="KW-1133">Transmembrane helix</keyword>
<dbReference type="EMBL" id="JAVHJO010000001">
    <property type="protein sequence ID" value="KAK6544742.1"/>
    <property type="molecule type" value="Genomic_DNA"/>
</dbReference>
<feature type="chain" id="PRO_5044024305" description="Cytochrome b561 domain-containing protein" evidence="9">
    <location>
        <begin position="23"/>
        <end position="255"/>
    </location>
</feature>
<comment type="caution">
    <text evidence="11">The sequence shown here is derived from an EMBL/GenBank/DDBJ whole genome shotgun (WGS) entry which is preliminary data.</text>
</comment>
<feature type="transmembrane region" description="Helical" evidence="8">
    <location>
        <begin position="55"/>
        <end position="75"/>
    </location>
</feature>
<evidence type="ECO:0000256" key="9">
    <source>
        <dbReference type="SAM" id="SignalP"/>
    </source>
</evidence>
<feature type="signal peptide" evidence="9">
    <location>
        <begin position="1"/>
        <end position="22"/>
    </location>
</feature>
<evidence type="ECO:0000256" key="6">
    <source>
        <dbReference type="ARBA" id="ARBA00023136"/>
    </source>
</evidence>
<keyword evidence="4" id="KW-0249">Electron transport</keyword>
<name>A0AAV9XRK3_9PEZI</name>
<accession>A0AAV9XRK3</accession>
<keyword evidence="9" id="KW-0732">Signal</keyword>
<keyword evidence="6 8" id="KW-0472">Membrane</keyword>
<dbReference type="Pfam" id="PF03188">
    <property type="entry name" value="Cytochrom_B561"/>
    <property type="match status" value="1"/>
</dbReference>
<evidence type="ECO:0000313" key="12">
    <source>
        <dbReference type="Proteomes" id="UP001365542"/>
    </source>
</evidence>
<evidence type="ECO:0000256" key="2">
    <source>
        <dbReference type="ARBA" id="ARBA00022448"/>
    </source>
</evidence>
<evidence type="ECO:0000256" key="1">
    <source>
        <dbReference type="ARBA" id="ARBA00004370"/>
    </source>
</evidence>
<dbReference type="SMART" id="SM00665">
    <property type="entry name" value="B561"/>
    <property type="match status" value="1"/>
</dbReference>
<evidence type="ECO:0000313" key="11">
    <source>
        <dbReference type="EMBL" id="KAK6544742.1"/>
    </source>
</evidence>
<feature type="transmembrane region" description="Helical" evidence="8">
    <location>
        <begin position="128"/>
        <end position="150"/>
    </location>
</feature>
<gene>
    <name evidence="11" type="ORF">TWF694_001427</name>
</gene>
<protein>
    <recommendedName>
        <fullName evidence="10">Cytochrome b561 domain-containing protein</fullName>
    </recommendedName>
</protein>
<dbReference type="PANTHER" id="PTHR47797:SF1">
    <property type="entry name" value="CYTOCHROME B561 DOMAIN-CONTAINING PROTEIN-RELATED"/>
    <property type="match status" value="1"/>
</dbReference>
<dbReference type="AlphaFoldDB" id="A0AAV9XRK3"/>
<dbReference type="PANTHER" id="PTHR47797">
    <property type="entry name" value="DEHYDROGENASE, PUTATIVE (AFU_ORTHOLOGUE AFUA_8G05805)-RELATED"/>
    <property type="match status" value="1"/>
</dbReference>
<feature type="transmembrane region" description="Helical" evidence="8">
    <location>
        <begin position="170"/>
        <end position="189"/>
    </location>
</feature>
<feature type="compositionally biased region" description="Polar residues" evidence="7">
    <location>
        <begin position="229"/>
        <end position="242"/>
    </location>
</feature>
<dbReference type="GO" id="GO:0016020">
    <property type="term" value="C:membrane"/>
    <property type="evidence" value="ECO:0007669"/>
    <property type="project" value="UniProtKB-SubCell"/>
</dbReference>
<dbReference type="InterPro" id="IPR006593">
    <property type="entry name" value="Cyt_b561/ferric_Rdtase_TM"/>
</dbReference>
<evidence type="ECO:0000259" key="10">
    <source>
        <dbReference type="PROSITE" id="PS50939"/>
    </source>
</evidence>
<keyword evidence="2" id="KW-0813">Transport</keyword>
<dbReference type="CDD" id="cd08760">
    <property type="entry name" value="Cyt_b561_FRRS1_like"/>
    <property type="match status" value="1"/>
</dbReference>